<name>A0A2P4Y5R4_9STRA</name>
<gene>
    <name evidence="2" type="ORF">PHPALM_10055</name>
</gene>
<dbReference type="GO" id="GO:0004601">
    <property type="term" value="F:peroxidase activity"/>
    <property type="evidence" value="ECO:0007669"/>
    <property type="project" value="UniProtKB-KW"/>
</dbReference>
<organism evidence="2 3">
    <name type="scientific">Phytophthora palmivora</name>
    <dbReference type="NCBI Taxonomy" id="4796"/>
    <lineage>
        <taxon>Eukaryota</taxon>
        <taxon>Sar</taxon>
        <taxon>Stramenopiles</taxon>
        <taxon>Oomycota</taxon>
        <taxon>Peronosporomycetes</taxon>
        <taxon>Peronosporales</taxon>
        <taxon>Peronosporaceae</taxon>
        <taxon>Phytophthora</taxon>
    </lineage>
</organism>
<keyword evidence="3" id="KW-1185">Reference proteome</keyword>
<accession>A0A2P4Y5R4</accession>
<reference evidence="2 3" key="1">
    <citation type="journal article" date="2017" name="Genome Biol. Evol.">
        <title>Phytophthora megakarya and P. palmivora, closely related causal agents of cacao black pod rot, underwent increases in genome sizes and gene numbers by different mechanisms.</title>
        <authorList>
            <person name="Ali S.S."/>
            <person name="Shao J."/>
            <person name="Lary D.J."/>
            <person name="Kronmiller B."/>
            <person name="Shen D."/>
            <person name="Strem M.D."/>
            <person name="Amoako-Attah I."/>
            <person name="Akrofi A.Y."/>
            <person name="Begoude B.A."/>
            <person name="Ten Hoopen G.M."/>
            <person name="Coulibaly K."/>
            <person name="Kebe B.I."/>
            <person name="Melnick R.L."/>
            <person name="Guiltinan M.J."/>
            <person name="Tyler B.M."/>
            <person name="Meinhardt L.W."/>
            <person name="Bailey B.A."/>
        </authorList>
    </citation>
    <scope>NUCLEOTIDE SEQUENCE [LARGE SCALE GENOMIC DNA]</scope>
    <source>
        <strain evidence="3">sbr112.9</strain>
    </source>
</reference>
<dbReference type="AlphaFoldDB" id="A0A2P4Y5R4"/>
<keyword evidence="2" id="KW-0560">Oxidoreductase</keyword>
<evidence type="ECO:0000313" key="2">
    <source>
        <dbReference type="EMBL" id="POM73127.1"/>
    </source>
</evidence>
<protein>
    <submittedName>
        <fullName evidence="2">Phospholipid hydroperoxide glutathione peroxidase</fullName>
    </submittedName>
</protein>
<evidence type="ECO:0000313" key="3">
    <source>
        <dbReference type="Proteomes" id="UP000237271"/>
    </source>
</evidence>
<feature type="non-terminal residue" evidence="2">
    <location>
        <position position="334"/>
    </location>
</feature>
<dbReference type="Proteomes" id="UP000237271">
    <property type="component" value="Unassembled WGS sequence"/>
</dbReference>
<sequence>MSELQGRVFTRLAAYNALAEDLREQTTEAQTLLTDKKAEVFTAHHSALVKVPQSVRGKELVDFLEKWLTPEEETPAETKEETEEAPKTEEEAPKSEEEAPKSEEEAPKDEEEAPKSEEEAPKTEEEAPKEAVKEETKEEKKETKKEAKKKEKKVEEPSPYRVRAKEIAEALVLAGFITSYKDRVKNFLAEAPKESVTDNELFVPLPEAITESKDTTVWNVVDGAIYASQLKRKAGVFSAFTQGKDVYVVANEKTKKIYFFESDVARVILAEYAAADGFVQFDNAHFQYGVKLVYGDKFELLNLVTKEGQEAFLNSLLNVGVQYREVYNLAVEEA</sequence>
<dbReference type="OrthoDB" id="446890at2759"/>
<feature type="compositionally biased region" description="Basic and acidic residues" evidence="1">
    <location>
        <begin position="113"/>
        <end position="158"/>
    </location>
</feature>
<evidence type="ECO:0000256" key="1">
    <source>
        <dbReference type="SAM" id="MobiDB-lite"/>
    </source>
</evidence>
<keyword evidence="2" id="KW-0575">Peroxidase</keyword>
<comment type="caution">
    <text evidence="2">The sequence shown here is derived from an EMBL/GenBank/DDBJ whole genome shotgun (WGS) entry which is preliminary data.</text>
</comment>
<feature type="compositionally biased region" description="Basic and acidic residues" evidence="1">
    <location>
        <begin position="76"/>
        <end position="105"/>
    </location>
</feature>
<dbReference type="EMBL" id="NCKW01005274">
    <property type="protein sequence ID" value="POM73127.1"/>
    <property type="molecule type" value="Genomic_DNA"/>
</dbReference>
<feature type="region of interest" description="Disordered" evidence="1">
    <location>
        <begin position="66"/>
        <end position="158"/>
    </location>
</feature>
<proteinExistence type="predicted"/>